<accession>A0AAD7AE06</accession>
<proteinExistence type="predicted"/>
<evidence type="ECO:0000313" key="1">
    <source>
        <dbReference type="EMBL" id="KAJ7356409.1"/>
    </source>
</evidence>
<reference evidence="1" key="1">
    <citation type="submission" date="2023-03" db="EMBL/GenBank/DDBJ databases">
        <title>Massive genome expansion in bonnet fungi (Mycena s.s.) driven by repeated elements and novel gene families across ecological guilds.</title>
        <authorList>
            <consortium name="Lawrence Berkeley National Laboratory"/>
            <person name="Harder C.B."/>
            <person name="Miyauchi S."/>
            <person name="Viragh M."/>
            <person name="Kuo A."/>
            <person name="Thoen E."/>
            <person name="Andreopoulos B."/>
            <person name="Lu D."/>
            <person name="Skrede I."/>
            <person name="Drula E."/>
            <person name="Henrissat B."/>
            <person name="Morin E."/>
            <person name="Kohler A."/>
            <person name="Barry K."/>
            <person name="LaButti K."/>
            <person name="Morin E."/>
            <person name="Salamov A."/>
            <person name="Lipzen A."/>
            <person name="Mereny Z."/>
            <person name="Hegedus B."/>
            <person name="Baldrian P."/>
            <person name="Stursova M."/>
            <person name="Weitz H."/>
            <person name="Taylor A."/>
            <person name="Grigoriev I.V."/>
            <person name="Nagy L.G."/>
            <person name="Martin F."/>
            <person name="Kauserud H."/>
        </authorList>
    </citation>
    <scope>NUCLEOTIDE SEQUENCE</scope>
    <source>
        <strain evidence="1">CBHHK002</strain>
    </source>
</reference>
<dbReference type="InterPro" id="IPR023213">
    <property type="entry name" value="CAT-like_dom_sf"/>
</dbReference>
<gene>
    <name evidence="1" type="ORF">DFH08DRAFT_1075619</name>
</gene>
<sequence>MALLFDISSYLSDLLFSKAPENPAPPNVHIVPCSTVDLSFGRKERVLTLSLVIDTCLDAPTLEQTLSTLVVHKFPRAGARLVLRNEELEFHIPSTFDADHPPIAFTAHHYRETYASPTRPDIRGALSNSSDSAPSLLGPLPSLEMYSRSPACPVRMHGFLVPNTPLLQVHVSVFDDLTIIGVTSSEIMFDVAGMRTLLDTWTRLLSGTDIEKIQGMDLNMASPFARFKDPAWTQGIRGYDSCEPLMLFMNFEAWLVSLLRDREEEMLIRVPKAYLEDRRLEIMGDLKLQGSSERVETADVLMAWWLKTSYSHRKSDDKTPIWIHLSVDLRPMHIFTVSSSSGSDAPSPLTDPYIHNASSTIPLLPPPLASELQSTSLGALALRIRRAITAYIAHPALIEKELAWLNHNPRRELIRGEEHETQTDWAAARFSELDFSGARALESECKGSGRVLFVLPKTVLEPYMPLWGHGAILMEDENAFWMSQVKGREEWEEIRSGGQGGRVVLN</sequence>
<dbReference type="EMBL" id="JARIHO010000008">
    <property type="protein sequence ID" value="KAJ7356409.1"/>
    <property type="molecule type" value="Genomic_DNA"/>
</dbReference>
<name>A0AAD7AE06_9AGAR</name>
<keyword evidence="2" id="KW-1185">Reference proteome</keyword>
<dbReference type="AlphaFoldDB" id="A0AAD7AE06"/>
<comment type="caution">
    <text evidence="1">The sequence shown here is derived from an EMBL/GenBank/DDBJ whole genome shotgun (WGS) entry which is preliminary data.</text>
</comment>
<protein>
    <submittedName>
        <fullName evidence="1">Uncharacterized protein</fullName>
    </submittedName>
</protein>
<organism evidence="1 2">
    <name type="scientific">Mycena albidolilacea</name>
    <dbReference type="NCBI Taxonomy" id="1033008"/>
    <lineage>
        <taxon>Eukaryota</taxon>
        <taxon>Fungi</taxon>
        <taxon>Dikarya</taxon>
        <taxon>Basidiomycota</taxon>
        <taxon>Agaricomycotina</taxon>
        <taxon>Agaricomycetes</taxon>
        <taxon>Agaricomycetidae</taxon>
        <taxon>Agaricales</taxon>
        <taxon>Marasmiineae</taxon>
        <taxon>Mycenaceae</taxon>
        <taxon>Mycena</taxon>
    </lineage>
</organism>
<evidence type="ECO:0000313" key="2">
    <source>
        <dbReference type="Proteomes" id="UP001218218"/>
    </source>
</evidence>
<dbReference type="Gene3D" id="3.30.559.10">
    <property type="entry name" value="Chloramphenicol acetyltransferase-like domain"/>
    <property type="match status" value="2"/>
</dbReference>
<dbReference type="Proteomes" id="UP001218218">
    <property type="component" value="Unassembled WGS sequence"/>
</dbReference>